<reference evidence="11 12" key="1">
    <citation type="journal article" date="2010" name="J. Bacteriol.">
        <title>Genome sequences of Oceanicola granulosus HTCC2516(T) and Oceanicola batsensis HTCC2597(TDelta).</title>
        <authorList>
            <person name="Thrash J.C."/>
            <person name="Cho J.C."/>
            <person name="Vergin K.L."/>
            <person name="Giovannoni S.J."/>
        </authorList>
    </citation>
    <scope>NUCLEOTIDE SEQUENCE [LARGE SCALE GENOMIC DNA]</scope>
    <source>
        <strain evidence="12">ATCC BAA-863 / DSM 15984 / KCTC 12145 / HTCC2597</strain>
    </source>
</reference>
<accession>A3TUX4</accession>
<dbReference type="NCBIfam" id="TIGR03915">
    <property type="entry name" value="SAM_7_link_chp"/>
    <property type="match status" value="1"/>
</dbReference>
<dbReference type="NCBIfam" id="TIGR03914">
    <property type="entry name" value="UDG_fam_dom"/>
    <property type="match status" value="1"/>
</dbReference>
<evidence type="ECO:0000256" key="2">
    <source>
        <dbReference type="ARBA" id="ARBA00019403"/>
    </source>
</evidence>
<proteinExistence type="inferred from homology"/>
<evidence type="ECO:0000256" key="8">
    <source>
        <dbReference type="ARBA" id="ARBA00023014"/>
    </source>
</evidence>
<dbReference type="GO" id="GO:0051539">
    <property type="term" value="F:4 iron, 4 sulfur cluster binding"/>
    <property type="evidence" value="ECO:0007669"/>
    <property type="project" value="UniProtKB-KW"/>
</dbReference>
<keyword evidence="9" id="KW-0234">DNA repair</keyword>
<dbReference type="eggNOG" id="COG1573">
    <property type="taxonomic scope" value="Bacteria"/>
</dbReference>
<keyword evidence="3" id="KW-0004">4Fe-4S</keyword>
<evidence type="ECO:0000256" key="7">
    <source>
        <dbReference type="ARBA" id="ARBA00023004"/>
    </source>
</evidence>
<dbReference type="CDD" id="cd10030">
    <property type="entry name" value="UDG-F4_TTUDGA_SPO1dp_like"/>
    <property type="match status" value="1"/>
</dbReference>
<dbReference type="HOGENOM" id="CLU_046101_1_0_5"/>
<dbReference type="GO" id="GO:0097506">
    <property type="term" value="F:deaminated base DNA N-glycosylase activity"/>
    <property type="evidence" value="ECO:0007669"/>
    <property type="project" value="UniProtKB-ARBA"/>
</dbReference>
<dbReference type="InterPro" id="IPR005273">
    <property type="entry name" value="Ura-DNA_glyco_family4"/>
</dbReference>
<protein>
    <recommendedName>
        <fullName evidence="2">Type-4 uracil-DNA glycosylase</fullName>
    </recommendedName>
</protein>
<dbReference type="SMART" id="SM00986">
    <property type="entry name" value="UDG"/>
    <property type="match status" value="1"/>
</dbReference>
<dbReference type="InterPro" id="IPR005122">
    <property type="entry name" value="Uracil-DNA_glycosylase-like"/>
</dbReference>
<dbReference type="SUPFAM" id="SSF52141">
    <property type="entry name" value="Uracil-DNA glycosylase-like"/>
    <property type="match status" value="1"/>
</dbReference>
<dbReference type="RefSeq" id="WP_009806074.1">
    <property type="nucleotide sequence ID" value="NZ_CH724131.1"/>
</dbReference>
<dbReference type="PANTHER" id="PTHR33693">
    <property type="entry name" value="TYPE-5 URACIL-DNA GLYCOSYLASE"/>
    <property type="match status" value="1"/>
</dbReference>
<keyword evidence="12" id="KW-1185">Reference proteome</keyword>
<dbReference type="Proteomes" id="UP000004318">
    <property type="component" value="Unassembled WGS sequence"/>
</dbReference>
<dbReference type="PANTHER" id="PTHR33693:SF9">
    <property type="entry name" value="TYPE-4 URACIL-DNA GLYCOSYLASE"/>
    <property type="match status" value="1"/>
</dbReference>
<dbReference type="InterPro" id="IPR023875">
    <property type="entry name" value="DNA_repair_put"/>
</dbReference>
<comment type="similarity">
    <text evidence="1">Belongs to the uracil-DNA glycosylase (UDG) superfamily. Type 4 (UDGa) family.</text>
</comment>
<dbReference type="Pfam" id="PF13566">
    <property type="entry name" value="DUF4130"/>
    <property type="match status" value="1"/>
</dbReference>
<organism evidence="11 12">
    <name type="scientific">Pseudooceanicola batsensis (strain ATCC BAA-863 / DSM 15984 / KCTC 12145 / HTCC2597)</name>
    <name type="common">Oceanicola batsensis</name>
    <dbReference type="NCBI Taxonomy" id="252305"/>
    <lineage>
        <taxon>Bacteria</taxon>
        <taxon>Pseudomonadati</taxon>
        <taxon>Pseudomonadota</taxon>
        <taxon>Alphaproteobacteria</taxon>
        <taxon>Rhodobacterales</taxon>
        <taxon>Paracoccaceae</taxon>
        <taxon>Pseudooceanicola</taxon>
    </lineage>
</organism>
<evidence type="ECO:0000256" key="4">
    <source>
        <dbReference type="ARBA" id="ARBA00022723"/>
    </source>
</evidence>
<evidence type="ECO:0000256" key="6">
    <source>
        <dbReference type="ARBA" id="ARBA00022801"/>
    </source>
</evidence>
<feature type="domain" description="Uracil-DNA glycosylase-like" evidence="10">
    <location>
        <begin position="312"/>
        <end position="471"/>
    </location>
</feature>
<dbReference type="GO" id="GO:0006281">
    <property type="term" value="P:DNA repair"/>
    <property type="evidence" value="ECO:0007669"/>
    <property type="project" value="UniProtKB-KW"/>
</dbReference>
<evidence type="ECO:0000256" key="1">
    <source>
        <dbReference type="ARBA" id="ARBA00006521"/>
    </source>
</evidence>
<keyword evidence="7" id="KW-0408">Iron</keyword>
<dbReference type="SMART" id="SM00987">
    <property type="entry name" value="UreE_C"/>
    <property type="match status" value="1"/>
</dbReference>
<dbReference type="InterPro" id="IPR036895">
    <property type="entry name" value="Uracil-DNA_glycosylase-like_sf"/>
</dbReference>
<keyword evidence="6" id="KW-0378">Hydrolase</keyword>
<dbReference type="InterPro" id="IPR051536">
    <property type="entry name" value="UDG_Type-4/5"/>
</dbReference>
<evidence type="ECO:0000313" key="11">
    <source>
        <dbReference type="EMBL" id="EAQ04320.1"/>
    </source>
</evidence>
<dbReference type="Pfam" id="PF03167">
    <property type="entry name" value="UDG"/>
    <property type="match status" value="1"/>
</dbReference>
<keyword evidence="8" id="KW-0411">Iron-sulfur</keyword>
<dbReference type="AlphaFoldDB" id="A3TUX4"/>
<evidence type="ECO:0000256" key="9">
    <source>
        <dbReference type="ARBA" id="ARBA00023204"/>
    </source>
</evidence>
<dbReference type="GO" id="GO:0046872">
    <property type="term" value="F:metal ion binding"/>
    <property type="evidence" value="ECO:0007669"/>
    <property type="project" value="UniProtKB-KW"/>
</dbReference>
<sequence>MAVRMITVSLPRIGTDRAWRDAARTHLGRGTRPEALLWQAGAPAQTDLFGAPDMPAPGTAHALTVPRAFLDLARTVVWHADPERFARLYAFLWRLAERPALIRDTADPGLVRLRQMEKNVRRCAHKMKAFVRFRDIAPGSTGRRRFAAWFEPTHHTLEPTAPFFARRFADMDWIIATPDITARHENGTLTFGPGAQKPDLPQDAAEELWGTYFCNIFNPARVKVSAMTSEMPRKYWHNLPEARHIPGLIAGAEARVREMAARAPTLPPVRAARIAERLAGTGVDRVMDFEALHRRAAEENREVPDGYGRIVLGEGPGDAPLMIVGEQPGDAEDRAGRPFVGPSGQLLDREAAAAGLDRSAAYVTNAVKRFKFVQRGKRRLHQPPDRTEIEHGRWWLDHEIALVRPRLILAMGGTAAESLTGSRTGLLKRRGRIEETDRGPVFLTVHPSYILRLPDPARKKDETERFREDLAEVARTLA</sequence>
<keyword evidence="5" id="KW-0227">DNA damage</keyword>
<dbReference type="InterPro" id="IPR025404">
    <property type="entry name" value="DUF4130"/>
</dbReference>
<evidence type="ECO:0000313" key="12">
    <source>
        <dbReference type="Proteomes" id="UP000004318"/>
    </source>
</evidence>
<gene>
    <name evidence="11" type="ORF">OB2597_09259</name>
</gene>
<keyword evidence="4" id="KW-0479">Metal-binding</keyword>
<dbReference type="EMBL" id="AAMO01000002">
    <property type="protein sequence ID" value="EAQ04320.1"/>
    <property type="molecule type" value="Genomic_DNA"/>
</dbReference>
<dbReference type="STRING" id="252305.OB2597_09259"/>
<evidence type="ECO:0000256" key="5">
    <source>
        <dbReference type="ARBA" id="ARBA00022763"/>
    </source>
</evidence>
<comment type="caution">
    <text evidence="11">The sequence shown here is derived from an EMBL/GenBank/DDBJ whole genome shotgun (WGS) entry which is preliminary data.</text>
</comment>
<dbReference type="Gene3D" id="3.40.470.10">
    <property type="entry name" value="Uracil-DNA glycosylase-like domain"/>
    <property type="match status" value="1"/>
</dbReference>
<evidence type="ECO:0000256" key="3">
    <source>
        <dbReference type="ARBA" id="ARBA00022485"/>
    </source>
</evidence>
<evidence type="ECO:0000259" key="10">
    <source>
        <dbReference type="SMART" id="SM00986"/>
    </source>
</evidence>
<name>A3TUX4_PSEBH</name>